<keyword evidence="2" id="KW-1185">Reference proteome</keyword>
<dbReference type="RefSeq" id="WP_264012013.1">
    <property type="nucleotide sequence ID" value="NZ_JACKSJ010000062.1"/>
</dbReference>
<accession>A0A9X3BLX8</accession>
<name>A0A9X3BLX8_9MYCO</name>
<reference evidence="1" key="1">
    <citation type="submission" date="2020-07" db="EMBL/GenBank/DDBJ databases">
        <authorList>
            <person name="Pettersson B.M.F."/>
            <person name="Behra P.R.K."/>
            <person name="Ramesh M."/>
            <person name="Das S."/>
            <person name="Dasgupta S."/>
            <person name="Kirsebom L.A."/>
        </authorList>
    </citation>
    <scope>NUCLEOTIDE SEQUENCE</scope>
    <source>
        <strain evidence="1">DSM 44615</strain>
    </source>
</reference>
<proteinExistence type="predicted"/>
<evidence type="ECO:0000313" key="1">
    <source>
        <dbReference type="EMBL" id="MCV7169829.1"/>
    </source>
</evidence>
<evidence type="ECO:0000313" key="2">
    <source>
        <dbReference type="Proteomes" id="UP001140293"/>
    </source>
</evidence>
<organism evidence="1 2">
    <name type="scientific">[Mycobacterium] manitobense</name>
    <dbReference type="NCBI Taxonomy" id="190147"/>
    <lineage>
        <taxon>Bacteria</taxon>
        <taxon>Bacillati</taxon>
        <taxon>Actinomycetota</taxon>
        <taxon>Actinomycetes</taxon>
        <taxon>Mycobacteriales</taxon>
        <taxon>Mycobacteriaceae</taxon>
        <taxon>Mycolicibacterium</taxon>
    </lineage>
</organism>
<comment type="caution">
    <text evidence="1">The sequence shown here is derived from an EMBL/GenBank/DDBJ whole genome shotgun (WGS) entry which is preliminary data.</text>
</comment>
<dbReference type="Proteomes" id="UP001140293">
    <property type="component" value="Unassembled WGS sequence"/>
</dbReference>
<dbReference type="EMBL" id="JACKSJ010000062">
    <property type="protein sequence ID" value="MCV7169829.1"/>
    <property type="molecule type" value="Genomic_DNA"/>
</dbReference>
<dbReference type="AlphaFoldDB" id="A0A9X3BLX8"/>
<reference evidence="1" key="2">
    <citation type="journal article" date="2022" name="BMC Genomics">
        <title>Comparative genome analysis of mycobacteria focusing on tRNA and non-coding RNA.</title>
        <authorList>
            <person name="Behra P.R.K."/>
            <person name="Pettersson B.M.F."/>
            <person name="Ramesh M."/>
            <person name="Das S."/>
            <person name="Dasgupta S."/>
            <person name="Kirsebom L.A."/>
        </authorList>
    </citation>
    <scope>NUCLEOTIDE SEQUENCE</scope>
    <source>
        <strain evidence="1">DSM 44615</strain>
    </source>
</reference>
<sequence length="94" mass="10407">MRLTNDCYLVTLRFDSGVEHYFRDGERWAKVTARGRRMPATAEQVMNHLLPALAGVKPGIAVDVRHRDLNDDAGRLLDELRGEASADGQCGVSP</sequence>
<protein>
    <submittedName>
        <fullName evidence="1">Uncharacterized protein</fullName>
    </submittedName>
</protein>
<gene>
    <name evidence="1" type="ORF">H7I41_07820</name>
</gene>